<protein>
    <submittedName>
        <fullName evidence="4">CpaF family protein</fullName>
    </submittedName>
</protein>
<keyword evidence="5" id="KW-1185">Reference proteome</keyword>
<dbReference type="Proteomes" id="UP000480684">
    <property type="component" value="Unassembled WGS sequence"/>
</dbReference>
<dbReference type="PANTHER" id="PTHR30486:SF6">
    <property type="entry name" value="TYPE IV PILUS RETRACTATION ATPASE PILT"/>
    <property type="match status" value="1"/>
</dbReference>
<reference evidence="4 5" key="1">
    <citation type="submission" date="2020-02" db="EMBL/GenBank/DDBJ databases">
        <authorList>
            <person name="Dziuba M."/>
            <person name="Kuznetsov B."/>
            <person name="Mardanov A."/>
            <person name="Ravin N."/>
            <person name="Grouzdev D."/>
        </authorList>
    </citation>
    <scope>NUCLEOTIDE SEQUENCE [LARGE SCALE GENOMIC DNA]</scope>
    <source>
        <strain evidence="4 5">SpK</strain>
    </source>
</reference>
<dbReference type="AlphaFoldDB" id="A0A7C9QW36"/>
<dbReference type="SUPFAM" id="SSF52540">
    <property type="entry name" value="P-loop containing nucleoside triphosphate hydrolases"/>
    <property type="match status" value="1"/>
</dbReference>
<feature type="compositionally biased region" description="Low complexity" evidence="2">
    <location>
        <begin position="60"/>
        <end position="74"/>
    </location>
</feature>
<organism evidence="4 5">
    <name type="scientific">Magnetospirillum aberrantis SpK</name>
    <dbReference type="NCBI Taxonomy" id="908842"/>
    <lineage>
        <taxon>Bacteria</taxon>
        <taxon>Pseudomonadati</taxon>
        <taxon>Pseudomonadota</taxon>
        <taxon>Alphaproteobacteria</taxon>
        <taxon>Rhodospirillales</taxon>
        <taxon>Rhodospirillaceae</taxon>
        <taxon>Magnetospirillum</taxon>
    </lineage>
</organism>
<comment type="similarity">
    <text evidence="1">Belongs to the GSP E family.</text>
</comment>
<dbReference type="Gene3D" id="3.40.50.300">
    <property type="entry name" value="P-loop containing nucleotide triphosphate hydrolases"/>
    <property type="match status" value="1"/>
</dbReference>
<proteinExistence type="inferred from homology"/>
<feature type="compositionally biased region" description="Pro residues" evidence="2">
    <location>
        <begin position="75"/>
        <end position="85"/>
    </location>
</feature>
<dbReference type="PANTHER" id="PTHR30486">
    <property type="entry name" value="TWITCHING MOTILITY PROTEIN PILT"/>
    <property type="match status" value="1"/>
</dbReference>
<dbReference type="Pfam" id="PF00437">
    <property type="entry name" value="T2SSE"/>
    <property type="match status" value="1"/>
</dbReference>
<dbReference type="Gene3D" id="3.30.450.380">
    <property type="match status" value="1"/>
</dbReference>
<accession>A0A7C9QW36</accession>
<evidence type="ECO:0000259" key="3">
    <source>
        <dbReference type="SMART" id="SM00382"/>
    </source>
</evidence>
<dbReference type="SMART" id="SM00382">
    <property type="entry name" value="AAA"/>
    <property type="match status" value="1"/>
</dbReference>
<evidence type="ECO:0000313" key="5">
    <source>
        <dbReference type="Proteomes" id="UP000480684"/>
    </source>
</evidence>
<evidence type="ECO:0000256" key="2">
    <source>
        <dbReference type="SAM" id="MobiDB-lite"/>
    </source>
</evidence>
<evidence type="ECO:0000256" key="1">
    <source>
        <dbReference type="ARBA" id="ARBA00006611"/>
    </source>
</evidence>
<feature type="region of interest" description="Disordered" evidence="2">
    <location>
        <begin position="52"/>
        <end position="85"/>
    </location>
</feature>
<feature type="domain" description="AAA+ ATPase" evidence="3">
    <location>
        <begin position="294"/>
        <end position="448"/>
    </location>
</feature>
<dbReference type="EMBL" id="JAAIYP010000038">
    <property type="protein sequence ID" value="NFV80736.1"/>
    <property type="molecule type" value="Genomic_DNA"/>
</dbReference>
<evidence type="ECO:0000313" key="4">
    <source>
        <dbReference type="EMBL" id="NFV80736.1"/>
    </source>
</evidence>
<dbReference type="CDD" id="cd01130">
    <property type="entry name" value="VirB11-like_ATPase"/>
    <property type="match status" value="1"/>
</dbReference>
<dbReference type="GO" id="GO:0016887">
    <property type="term" value="F:ATP hydrolysis activity"/>
    <property type="evidence" value="ECO:0007669"/>
    <property type="project" value="InterPro"/>
</dbReference>
<dbReference type="InterPro" id="IPR027417">
    <property type="entry name" value="P-loop_NTPase"/>
</dbReference>
<comment type="caution">
    <text evidence="4">The sequence shown here is derived from an EMBL/GenBank/DDBJ whole genome shotgun (WGS) entry which is preliminary data.</text>
</comment>
<dbReference type="InterPro" id="IPR050921">
    <property type="entry name" value="T4SS_GSP_E_ATPase"/>
</dbReference>
<dbReference type="RefSeq" id="WP_163679542.1">
    <property type="nucleotide sequence ID" value="NZ_JAAIYP010000038.1"/>
</dbReference>
<gene>
    <name evidence="4" type="ORF">G4223_11515</name>
</gene>
<dbReference type="InterPro" id="IPR003593">
    <property type="entry name" value="AAA+_ATPase"/>
</dbReference>
<dbReference type="InterPro" id="IPR001482">
    <property type="entry name" value="T2SS/T4SS_dom"/>
</dbReference>
<sequence length="519" mass="55873">MFGRKRGPMDPDFPLAAEPVSGSAVDTPATPPAPAGPAARLPASVLAAAAAAPPRPAAPPRSAVQAMMTSQPVSAPTPVPTPAPAPVCAPASAPEMASEDFLRTDTFRTLRAAVFAGINVSAAVTRSRDQVRGDLTRLVGEIVSRDRLLVTMAEQLRAVEELLNDMFGIGPIEPLLADDTVTDILVNGPDQVFVERHGRLELTPLKFRDNAHVTNVAQRIAASIGRRVDESSPMVDARLADGSRVNVVLPPLAIRGTCLSIRKFAKRNVTLHRMVMQGNLSTAMARVLEVACACRTNIIISGGTGSGKTTLMNAMSRVIDERERIITIEDAAELQLQQPHVVSLETRPEGIEGGGMVDQRQLVKNALRMRPDRIILGETRGAEAFDVLQAMNTGHDGSMTTLHANTPRDALTRLESMVLLAAGSLPLLSIRRQIASAVQMIVQLERMRDGVRRITHVTEIAGMEGDVIITQDLFTFRYDDSTYGDEVKGTYESTGLRPVFSTRASYYGLEKALMEAIQG</sequence>
<name>A0A7C9QW36_9PROT</name>
<feature type="region of interest" description="Disordered" evidence="2">
    <location>
        <begin position="1"/>
        <end position="39"/>
    </location>
</feature>